<dbReference type="Proteomes" id="UP000009183">
    <property type="component" value="Chromosome 14"/>
</dbReference>
<reference evidence="6" key="1">
    <citation type="journal article" date="2007" name="Nature">
        <title>The grapevine genome sequence suggests ancestral hexaploidization in major angiosperm phyla.</title>
        <authorList>
            <consortium name="The French-Italian Public Consortium for Grapevine Genome Characterization."/>
            <person name="Jaillon O."/>
            <person name="Aury J.-M."/>
            <person name="Noel B."/>
            <person name="Policriti A."/>
            <person name="Clepet C."/>
            <person name="Casagrande A."/>
            <person name="Choisne N."/>
            <person name="Aubourg S."/>
            <person name="Vitulo N."/>
            <person name="Jubin C."/>
            <person name="Vezzi A."/>
            <person name="Legeai F."/>
            <person name="Hugueney P."/>
            <person name="Dasilva C."/>
            <person name="Horner D."/>
            <person name="Mica E."/>
            <person name="Jublot D."/>
            <person name="Poulain J."/>
            <person name="Bruyere C."/>
            <person name="Billault A."/>
            <person name="Segurens B."/>
            <person name="Gouyvenoux M."/>
            <person name="Ugarte E."/>
            <person name="Cattonaro F."/>
            <person name="Anthouard V."/>
            <person name="Vico V."/>
            <person name="Del Fabbro C."/>
            <person name="Alaux M."/>
            <person name="Di Gaspero G."/>
            <person name="Dumas V."/>
            <person name="Felice N."/>
            <person name="Paillard S."/>
            <person name="Juman I."/>
            <person name="Moroldo M."/>
            <person name="Scalabrin S."/>
            <person name="Canaguier A."/>
            <person name="Le Clainche I."/>
            <person name="Malacrida G."/>
            <person name="Durand E."/>
            <person name="Pesole G."/>
            <person name="Laucou V."/>
            <person name="Chatelet P."/>
            <person name="Merdinoglu D."/>
            <person name="Delledonne M."/>
            <person name="Pezzotti M."/>
            <person name="Lecharny A."/>
            <person name="Scarpelli C."/>
            <person name="Artiguenave F."/>
            <person name="Pe M.E."/>
            <person name="Valle G."/>
            <person name="Morgante M."/>
            <person name="Caboche M."/>
            <person name="Adam-Blondon A.-F."/>
            <person name="Weissenbach J."/>
            <person name="Quetier F."/>
            <person name="Wincker P."/>
        </authorList>
    </citation>
    <scope>NUCLEOTIDE SEQUENCE [LARGE SCALE GENOMIC DNA]</scope>
    <source>
        <strain evidence="6">cv. Pinot noir / PN40024</strain>
    </source>
</reference>
<feature type="region of interest" description="Disordered" evidence="3">
    <location>
        <begin position="1"/>
        <end position="43"/>
    </location>
</feature>
<dbReference type="AlphaFoldDB" id="F6H437"/>
<dbReference type="PANTHER" id="PTHR47927:SF2">
    <property type="entry name" value="PHOSPHOGLYCERATE MUTASE FAMILY PROTEIN"/>
    <property type="match status" value="1"/>
</dbReference>
<feature type="transmembrane region" description="Helical" evidence="4">
    <location>
        <begin position="449"/>
        <end position="469"/>
    </location>
</feature>
<dbReference type="FunCoup" id="F6H437">
    <property type="interactions" value="1600"/>
</dbReference>
<feature type="compositionally biased region" description="Basic and acidic residues" evidence="3">
    <location>
        <begin position="30"/>
        <end position="43"/>
    </location>
</feature>
<feature type="region of interest" description="Disordered" evidence="3">
    <location>
        <begin position="281"/>
        <end position="300"/>
    </location>
</feature>
<keyword evidence="4" id="KW-0472">Membrane</keyword>
<keyword evidence="6" id="KW-1185">Reference proteome</keyword>
<organism evidence="5 6">
    <name type="scientific">Vitis vinifera</name>
    <name type="common">Grape</name>
    <dbReference type="NCBI Taxonomy" id="29760"/>
    <lineage>
        <taxon>Eukaryota</taxon>
        <taxon>Viridiplantae</taxon>
        <taxon>Streptophyta</taxon>
        <taxon>Embryophyta</taxon>
        <taxon>Tracheophyta</taxon>
        <taxon>Spermatophyta</taxon>
        <taxon>Magnoliopsida</taxon>
        <taxon>eudicotyledons</taxon>
        <taxon>Gunneridae</taxon>
        <taxon>Pentapetalae</taxon>
        <taxon>rosids</taxon>
        <taxon>Vitales</taxon>
        <taxon>Vitaceae</taxon>
        <taxon>Viteae</taxon>
        <taxon>Vitis</taxon>
    </lineage>
</organism>
<dbReference type="STRING" id="29760.F6H437"/>
<gene>
    <name evidence="5" type="ordered locus">VIT_14s0068g01230</name>
</gene>
<protein>
    <submittedName>
        <fullName evidence="5">Uncharacterized protein</fullName>
    </submittedName>
</protein>
<evidence type="ECO:0000256" key="3">
    <source>
        <dbReference type="SAM" id="MobiDB-lite"/>
    </source>
</evidence>
<dbReference type="SMART" id="SM00855">
    <property type="entry name" value="PGAM"/>
    <property type="match status" value="1"/>
</dbReference>
<keyword evidence="4" id="KW-0812">Transmembrane</keyword>
<sequence length="560" mass="61602">MGVSQSRQEVEEDNEQEDDDEEEDDNDASGIRELDNHSVKKVLEQEPEMLPCYASASPLSPQLSSFGTPRLGPSIKVWDPYNVLAPPPPPPPAAVFSRSFSSSGLEEDRMVIEVFFISHGESDMNLRPDLVAGRCPGAGLTPNGKRQARALAVFLNSQGIRFNAVYSSPLDRARATAASVCQELNFAEEQIQPSDALVEMSQGHWEGCPRSEIYTPEMLSLMERFQPDFSAPSGESLRQVEFRMVQFLNATVLGLPEKLRSDFSSPRQNESQGFSLNSHTFANSVHDRDGPSLPPPHWDLLSRHRQGLTRKKSGKSRLQFVTTTGDHDAEDEISPGEANQSSLHEINVRSSSSCISSSVGVFTHSGPIKCLLTGILGCSPEMSHKFCIEDSSVTVLQHSWKTGWQIKRLNDTAHLRLLYDLKESFLQKGSTKCSVRMISSYFKSQTEEIPMLSSFYLFILYLYFFAGITQRSLLSAGDRKISSPAVLPYVGSPPNISSFFPSTRPSSSAASPNAGAFAPVPYSGEFVGKSCSSSVEFNTGVAVFGLGFCFLFVMRLVYPA</sequence>
<dbReference type="GO" id="GO:0009451">
    <property type="term" value="P:RNA modification"/>
    <property type="evidence" value="ECO:0000318"/>
    <property type="project" value="GO_Central"/>
</dbReference>
<dbReference type="HOGENOM" id="CLU_035663_1_0_1"/>
<evidence type="ECO:0000313" key="5">
    <source>
        <dbReference type="EMBL" id="CCB46980.1"/>
    </source>
</evidence>
<feature type="compositionally biased region" description="Acidic residues" evidence="3">
    <location>
        <begin position="10"/>
        <end position="27"/>
    </location>
</feature>
<dbReference type="EMBL" id="FN595232">
    <property type="protein sequence ID" value="CCB46980.1"/>
    <property type="molecule type" value="Genomic_DNA"/>
</dbReference>
<dbReference type="PANTHER" id="PTHR47927">
    <property type="entry name" value="PUTATIVE-RELATED"/>
    <property type="match status" value="1"/>
</dbReference>
<dbReference type="FunFam" id="3.40.50.1240:FF:000050">
    <property type="entry name" value="Fructose-2,6-bisphosphatase, putative"/>
    <property type="match status" value="1"/>
</dbReference>
<feature type="binding site" evidence="2">
    <location>
        <position position="172"/>
    </location>
    <ligand>
        <name>substrate</name>
    </ligand>
</feature>
<dbReference type="OrthoDB" id="354304at2759"/>
<evidence type="ECO:0000256" key="2">
    <source>
        <dbReference type="PIRSR" id="PIRSR613078-2"/>
    </source>
</evidence>
<evidence type="ECO:0000256" key="4">
    <source>
        <dbReference type="SAM" id="Phobius"/>
    </source>
</evidence>
<evidence type="ECO:0000313" key="6">
    <source>
        <dbReference type="Proteomes" id="UP000009183"/>
    </source>
</evidence>
<dbReference type="InterPro" id="IPR013078">
    <property type="entry name" value="His_Pase_superF_clade-1"/>
</dbReference>
<name>F6H437_VITVI</name>
<keyword evidence="4" id="KW-1133">Transmembrane helix</keyword>
<dbReference type="InterPro" id="IPR029033">
    <property type="entry name" value="His_PPase_superfam"/>
</dbReference>
<dbReference type="CDD" id="cd07067">
    <property type="entry name" value="HP_PGM_like"/>
    <property type="match status" value="1"/>
</dbReference>
<dbReference type="Pfam" id="PF00300">
    <property type="entry name" value="His_Phos_1"/>
    <property type="match status" value="2"/>
</dbReference>
<proteinExistence type="predicted"/>
<dbReference type="SUPFAM" id="SSF53254">
    <property type="entry name" value="Phosphoglycerate mutase-like"/>
    <property type="match status" value="1"/>
</dbReference>
<feature type="transmembrane region" description="Helical" evidence="4">
    <location>
        <begin position="537"/>
        <end position="558"/>
    </location>
</feature>
<accession>F6H437</accession>
<evidence type="ECO:0000256" key="1">
    <source>
        <dbReference type="PIRSR" id="PIRSR613078-1"/>
    </source>
</evidence>
<dbReference type="eggNOG" id="KOG0234">
    <property type="taxonomic scope" value="Eukaryota"/>
</dbReference>
<feature type="active site" description="Tele-phosphohistidine intermediate" evidence="1">
    <location>
        <position position="119"/>
    </location>
</feature>
<dbReference type="PaxDb" id="29760-VIT_14s0068g01230.t01"/>
<dbReference type="Gene3D" id="3.40.50.1240">
    <property type="entry name" value="Phosphoglycerate mutase-like"/>
    <property type="match status" value="2"/>
</dbReference>
<dbReference type="InParanoid" id="F6H437"/>
<feature type="active site" description="Proton donor/acceptor" evidence="1">
    <location>
        <position position="199"/>
    </location>
</feature>